<reference evidence="2 3" key="1">
    <citation type="submission" date="2017-04" db="EMBL/GenBank/DDBJ databases">
        <title>Monoglobus pectinilyticus 14 draft genome.</title>
        <authorList>
            <person name="Kim C."/>
            <person name="Rosendale D.I."/>
            <person name="Kelly W.J."/>
            <person name="Tannock G.W."/>
            <person name="Patchett M.L."/>
            <person name="Jordens J.Z."/>
        </authorList>
    </citation>
    <scope>NUCLEOTIDE SEQUENCE [LARGE SCALE GENOMIC DNA]</scope>
    <source>
        <strain evidence="2 3">14</strain>
    </source>
</reference>
<dbReference type="Gene3D" id="2.40.30.200">
    <property type="match status" value="1"/>
</dbReference>
<dbReference type="GeneID" id="98061455"/>
<gene>
    <name evidence="2" type="ORF">B9O19_00021</name>
</gene>
<dbReference type="RefSeq" id="WP_102364567.1">
    <property type="nucleotide sequence ID" value="NZ_CP020991.1"/>
</dbReference>
<dbReference type="AlphaFoldDB" id="A0A2K9P0W7"/>
<evidence type="ECO:0000313" key="3">
    <source>
        <dbReference type="Proteomes" id="UP000235589"/>
    </source>
</evidence>
<dbReference type="InterPro" id="IPR008841">
    <property type="entry name" value="Siphovirus-type_tail_N"/>
</dbReference>
<proteinExistence type="predicted"/>
<evidence type="ECO:0000259" key="1">
    <source>
        <dbReference type="Pfam" id="PF05709"/>
    </source>
</evidence>
<dbReference type="Proteomes" id="UP000235589">
    <property type="component" value="Chromosome"/>
</dbReference>
<dbReference type="NCBIfam" id="TIGR01633">
    <property type="entry name" value="phi3626_gp14_N"/>
    <property type="match status" value="1"/>
</dbReference>
<dbReference type="OrthoDB" id="1907105at2"/>
<dbReference type="EMBL" id="CP020991">
    <property type="protein sequence ID" value="AUO18208.1"/>
    <property type="molecule type" value="Genomic_DNA"/>
</dbReference>
<accession>A0A2K9P0W7</accession>
<feature type="domain" description="Siphovirus-type tail component RIFT-related" evidence="1">
    <location>
        <begin position="20"/>
        <end position="128"/>
    </location>
</feature>
<organism evidence="2 3">
    <name type="scientific">Monoglobus pectinilyticus</name>
    <dbReference type="NCBI Taxonomy" id="1981510"/>
    <lineage>
        <taxon>Bacteria</taxon>
        <taxon>Bacillati</taxon>
        <taxon>Bacillota</taxon>
        <taxon>Clostridia</taxon>
        <taxon>Monoglobales</taxon>
        <taxon>Monoglobaceae</taxon>
        <taxon>Monoglobus</taxon>
    </lineage>
</organism>
<dbReference type="InterPro" id="IPR006520">
    <property type="entry name" value="Dit_BPSPP_N"/>
</dbReference>
<dbReference type="Pfam" id="PF05709">
    <property type="entry name" value="Sipho_tail"/>
    <property type="match status" value="1"/>
</dbReference>
<sequence length="268" mass="29512">MRHGITFRGKHSNDVGVIVKTVGRPIIAPVRQIDEEVPYRDGNVDCSETGGRLYYDDKVLELDFYLISHDTVELQKNVTKVANWLAGGYGILIFDDMLSTVWIAKPVDLDDLTIELYKNGHTKIQFRCRPFNDWIHDSKGVPLDSNHSLDSDIPLGLGDENEIIYGAGATGLELDYCGSAPVRPVVIITPTTETNGFNLTINNSTISSTAAFKNPVTIDCANAVLPSGFSGDFFELKPEINKININCLSGNGQIILEYVPKLLYGDGF</sequence>
<dbReference type="KEGG" id="mpec:B9O19_00021"/>
<protein>
    <submittedName>
        <fullName evidence="2">Phage tail protein</fullName>
    </submittedName>
</protein>
<keyword evidence="3" id="KW-1185">Reference proteome</keyword>
<name>A0A2K9P0W7_9FIRM</name>
<evidence type="ECO:0000313" key="2">
    <source>
        <dbReference type="EMBL" id="AUO18208.1"/>
    </source>
</evidence>